<dbReference type="PROSITE" id="PS50075">
    <property type="entry name" value="CARRIER"/>
    <property type="match status" value="2"/>
</dbReference>
<evidence type="ECO:0000256" key="2">
    <source>
        <dbReference type="ARBA" id="ARBA00022553"/>
    </source>
</evidence>
<feature type="domain" description="Carrier" evidence="4">
    <location>
        <begin position="1414"/>
        <end position="1488"/>
    </location>
</feature>
<evidence type="ECO:0000313" key="6">
    <source>
        <dbReference type="EMBL" id="SEH01651.1"/>
    </source>
</evidence>
<dbReference type="Pfam" id="PF00698">
    <property type="entry name" value="Acyl_transf_1"/>
    <property type="match status" value="1"/>
</dbReference>
<dbReference type="SUPFAM" id="SSF52151">
    <property type="entry name" value="FabD/lysophospholipase-like"/>
    <property type="match status" value="1"/>
</dbReference>
<dbReference type="InterPro" id="IPR001227">
    <property type="entry name" value="Ac_transferase_dom_sf"/>
</dbReference>
<dbReference type="InterPro" id="IPR032821">
    <property type="entry name" value="PKS_assoc"/>
</dbReference>
<dbReference type="InterPro" id="IPR016036">
    <property type="entry name" value="Malonyl_transacylase_ACP-bd"/>
</dbReference>
<keyword evidence="3" id="KW-0808">Transferase</keyword>
<dbReference type="PANTHER" id="PTHR43775">
    <property type="entry name" value="FATTY ACID SYNTHASE"/>
    <property type="match status" value="1"/>
</dbReference>
<dbReference type="InterPro" id="IPR036736">
    <property type="entry name" value="ACP-like_sf"/>
</dbReference>
<sequence length="1823" mass="190549">MDVPGEGEIRRFLLDRLGAHVDPDRPLGEYGLSSREAVSVAGELAELLGRELSPTLVWEHPTINRLSRVLSSPGVPVRAPLAPGEPVAVVGLGCRFPGAHGPAAYWELLLAGRDAVGEVPDGRWEAFDDGSARTGAVLAGTTRHGGFLDDVAGFDAEFFGIAPGEAAAMDPQQRLLLETAWEALEHGGIAPRSLAGTRTGVFTGLSGTEYAHLTASDLASVDAWTATGGALSIAANRLSYLLDLRGPSLAVDTACSSSLVATHLAASSLRAGECDLALAAGVNVLLSPVVTVAFDRGGGTAADGRCKAFDASADGMVRAEGCGVVVLKRLADAVRDGDRVLALIGPTAVNQDGRSNGLVAPSPEAQESLLREVYGDRGPDYIEAHGTGTFLGDPIEARAIAAAIGTPVLLGSVKTNLGHLEAAAGVAGLIKTVLALHHGVIPASLHFREPNPHIPWDTLEVVTAPRPWPRADARAGVSAFGFGGTNAHVVVDAYRAAPREPAGGPHVFLLTDTTAERVRHHARTLAAWRPDGDLGDVAHTLARRAGRGRVAAAVVAGNADELASRLRDVRPAAAHAKGPVWVFGGYTPQPIFDLYDTEPAYRRTIDALAPLLAEEGIDVRDPAPSGVATVQPLIFAAQLALADLWRSYGFAPAAVIGHSMGEVAAAVVAGGLPVKDAVRVICVRARLLGGLGGGGAMAVVGVGAAEVPEDLHVAVFSAPGQCVVTGPAERVASFAASVSARGSIARTLTAEGAGHSPQVAPLVPVLRDELGAVAGGKPVVPYYSGVFEDPREVPVFEAAYWAAGVRRPVRLMQAVQAAAEDGHTVFTELSPRPLLTGALRAILPAGSLITTGDFPAQVAAAATAVTPRTHGRVVDVPLSPWHHTRHWARPRRLTHVETPAGHSWSTMAEGPEPVLRVTALAELLRSVAGDIELHDVTLHALLPLPAQVTITLTGDTAEVSAKNAAGVWHRYGTAALSPGVSETGGLERIRHVAVDGTRSGTEIAELDPASTPARLDAKLVVRTWTPAPPREAGPPRAWLILADEGDARAARLQSLLGTTDAAGSVLVLPPRHLDPMAAQGVLLRVAALVARGSRVTIATERAQAVLDGEAPDPGPAALRGLVRVLALEHPEARARLVDFDDLGDLAGELALDAPEDEVAWRAGTRYAARLSRTTVASVARPVVEPGAYVITGGYGRLGRIAARWLADRGADRIVVNGRSPGPGVVAGDLAAPGTAERLVEAATAGGMRLRGVIHAAGVLDDRLVADLDPGSVERVWAAKVIGGLRLHEVTKELDLDWWVAFSSAAGLLGSPGQAAYATANAWLDALCERRRAEGRPGISIGWGPWEGTATALPAVDPLTTEEGVEALEALIQRNLSAGVAKVDVGRAVTIFPSIARIPYFSDFADVPVRQGTPGDVPAEVKRRVAVVLGVEAGRLGEETVLTDLGLDSLAATRLRGLIEHDFGVTIPTAPLLAGGTLGTLIQAVTPRTTEVRAVGARDAAERQVVRVLGGLLGREPSVAEPVAPDLLPEALDLLARELGGPLTVPAGQVGVADLADAVRAADDAGGEMIRPLNGSAGGRPLFLAHPAGGTTGVYGLLADRLPVPVLGLERLDEGGIPERAARYVEAIKGVCAGPYRVGGWSFGGILAFEIARLLGPDVEFVAMIDSGLPEPVRREAAVQRYVDFTAYLRATYGVNVRLKPEELLNLPERARAELVQRRMEEAGALEALPAAILRHQVTSFQDTQAIESYRPVPYDGRVVLYRSTEPTPWAVRDERYAHEGDPARGFGPYCTWLEVVEVPGSHHLNLLDPPHFEVIAEHLKGLL</sequence>
<dbReference type="InterPro" id="IPR050091">
    <property type="entry name" value="PKS_NRPS_Biosynth_Enz"/>
</dbReference>
<dbReference type="InterPro" id="IPR016039">
    <property type="entry name" value="Thiolase-like"/>
</dbReference>
<keyword evidence="7" id="KW-1185">Reference proteome</keyword>
<dbReference type="GO" id="GO:0005886">
    <property type="term" value="C:plasma membrane"/>
    <property type="evidence" value="ECO:0007669"/>
    <property type="project" value="TreeGrafter"/>
</dbReference>
<dbReference type="GO" id="GO:0071770">
    <property type="term" value="P:DIM/DIP cell wall layer assembly"/>
    <property type="evidence" value="ECO:0007669"/>
    <property type="project" value="TreeGrafter"/>
</dbReference>
<dbReference type="Pfam" id="PF00550">
    <property type="entry name" value="PP-binding"/>
    <property type="match status" value="2"/>
</dbReference>
<reference evidence="6 7" key="1">
    <citation type="submission" date="2016-10" db="EMBL/GenBank/DDBJ databases">
        <authorList>
            <person name="de Groot N.N."/>
        </authorList>
    </citation>
    <scope>NUCLEOTIDE SEQUENCE [LARGE SCALE GENOMIC DNA]</scope>
    <source>
        <strain evidence="6 7">CGMCC 4.7037</strain>
    </source>
</reference>
<dbReference type="CDD" id="cd00833">
    <property type="entry name" value="PKS"/>
    <property type="match status" value="1"/>
</dbReference>
<dbReference type="GO" id="GO:0004312">
    <property type="term" value="F:fatty acid synthase activity"/>
    <property type="evidence" value="ECO:0007669"/>
    <property type="project" value="TreeGrafter"/>
</dbReference>
<dbReference type="PANTHER" id="PTHR43775:SF37">
    <property type="entry name" value="SI:DKEY-61P9.11"/>
    <property type="match status" value="1"/>
</dbReference>
<dbReference type="InterPro" id="IPR029058">
    <property type="entry name" value="AB_hydrolase_fold"/>
</dbReference>
<dbReference type="SMART" id="SM00827">
    <property type="entry name" value="PKS_AT"/>
    <property type="match status" value="1"/>
</dbReference>
<feature type="domain" description="Ketosynthase family 3 (KS3)" evidence="5">
    <location>
        <begin position="84"/>
        <end position="493"/>
    </location>
</feature>
<dbReference type="Pfam" id="PF00975">
    <property type="entry name" value="Thioesterase"/>
    <property type="match status" value="1"/>
</dbReference>
<dbReference type="SUPFAM" id="SSF51735">
    <property type="entry name" value="NAD(P)-binding Rossmann-fold domains"/>
    <property type="match status" value="2"/>
</dbReference>
<dbReference type="GO" id="GO:0005737">
    <property type="term" value="C:cytoplasm"/>
    <property type="evidence" value="ECO:0007669"/>
    <property type="project" value="TreeGrafter"/>
</dbReference>
<dbReference type="InterPro" id="IPR006162">
    <property type="entry name" value="Ppantetheine_attach_site"/>
</dbReference>
<evidence type="ECO:0000259" key="4">
    <source>
        <dbReference type="PROSITE" id="PS50075"/>
    </source>
</evidence>
<organism evidence="6 7">
    <name type="scientific">Nonomuraea solani</name>
    <dbReference type="NCBI Taxonomy" id="1144553"/>
    <lineage>
        <taxon>Bacteria</taxon>
        <taxon>Bacillati</taxon>
        <taxon>Actinomycetota</taxon>
        <taxon>Actinomycetes</taxon>
        <taxon>Streptosporangiales</taxon>
        <taxon>Streptosporangiaceae</taxon>
        <taxon>Nonomuraea</taxon>
    </lineage>
</organism>
<dbReference type="RefSeq" id="WP_103962732.1">
    <property type="nucleotide sequence ID" value="NZ_FNVT01000021.1"/>
</dbReference>
<dbReference type="Proteomes" id="UP000236732">
    <property type="component" value="Unassembled WGS sequence"/>
</dbReference>
<dbReference type="InterPro" id="IPR016035">
    <property type="entry name" value="Acyl_Trfase/lysoPLipase"/>
</dbReference>
<dbReference type="SMART" id="SM00822">
    <property type="entry name" value="PKS_KR"/>
    <property type="match status" value="1"/>
</dbReference>
<dbReference type="SUPFAM" id="SSF47336">
    <property type="entry name" value="ACP-like"/>
    <property type="match status" value="2"/>
</dbReference>
<dbReference type="FunFam" id="3.40.47.10:FF:000019">
    <property type="entry name" value="Polyketide synthase type I"/>
    <property type="match status" value="1"/>
</dbReference>
<dbReference type="GO" id="GO:0031177">
    <property type="term" value="F:phosphopantetheine binding"/>
    <property type="evidence" value="ECO:0007669"/>
    <property type="project" value="InterPro"/>
</dbReference>
<dbReference type="InterPro" id="IPR036291">
    <property type="entry name" value="NAD(P)-bd_dom_sf"/>
</dbReference>
<dbReference type="OrthoDB" id="4537517at2"/>
<dbReference type="Pfam" id="PF08659">
    <property type="entry name" value="KR"/>
    <property type="match status" value="1"/>
</dbReference>
<dbReference type="PROSITE" id="PS00012">
    <property type="entry name" value="PHOSPHOPANTETHEINE"/>
    <property type="match status" value="1"/>
</dbReference>
<dbReference type="InterPro" id="IPR057326">
    <property type="entry name" value="KR_dom"/>
</dbReference>
<dbReference type="InterPro" id="IPR014031">
    <property type="entry name" value="Ketoacyl_synth_C"/>
</dbReference>
<protein>
    <submittedName>
        <fullName evidence="6">Phthiocerol/phenolphthiocerol synthesis type-I polyketide synthase D</fullName>
    </submittedName>
</protein>
<feature type="domain" description="Carrier" evidence="4">
    <location>
        <begin position="1"/>
        <end position="74"/>
    </location>
</feature>
<evidence type="ECO:0000313" key="7">
    <source>
        <dbReference type="Proteomes" id="UP000236732"/>
    </source>
</evidence>
<keyword evidence="1" id="KW-0596">Phosphopantetheine</keyword>
<dbReference type="SMART" id="SM00825">
    <property type="entry name" value="PKS_KS"/>
    <property type="match status" value="1"/>
</dbReference>
<evidence type="ECO:0000256" key="3">
    <source>
        <dbReference type="ARBA" id="ARBA00022679"/>
    </source>
</evidence>
<dbReference type="CDD" id="cd08955">
    <property type="entry name" value="KR_2_FAS_SDR_x"/>
    <property type="match status" value="1"/>
</dbReference>
<dbReference type="SMART" id="SM00823">
    <property type="entry name" value="PKS_PP"/>
    <property type="match status" value="2"/>
</dbReference>
<dbReference type="EMBL" id="FNVT01000021">
    <property type="protein sequence ID" value="SEH01651.1"/>
    <property type="molecule type" value="Genomic_DNA"/>
</dbReference>
<dbReference type="InterPro" id="IPR009081">
    <property type="entry name" value="PP-bd_ACP"/>
</dbReference>
<dbReference type="InterPro" id="IPR001031">
    <property type="entry name" value="Thioesterase"/>
</dbReference>
<dbReference type="InterPro" id="IPR020806">
    <property type="entry name" value="PKS_PP-bd"/>
</dbReference>
<dbReference type="Gene3D" id="3.40.50.720">
    <property type="entry name" value="NAD(P)-binding Rossmann-like Domain"/>
    <property type="match status" value="1"/>
</dbReference>
<dbReference type="Gene3D" id="1.10.1200.10">
    <property type="entry name" value="ACP-like"/>
    <property type="match status" value="2"/>
</dbReference>
<proteinExistence type="predicted"/>
<evidence type="ECO:0000256" key="1">
    <source>
        <dbReference type="ARBA" id="ARBA00022450"/>
    </source>
</evidence>
<gene>
    <name evidence="6" type="ORF">SAMN05444920_12199</name>
</gene>
<dbReference type="Gene3D" id="3.40.366.10">
    <property type="entry name" value="Malonyl-Coenzyme A Acyl Carrier Protein, domain 2"/>
    <property type="match status" value="1"/>
</dbReference>
<dbReference type="Pfam" id="PF00109">
    <property type="entry name" value="ketoacyl-synt"/>
    <property type="match status" value="1"/>
</dbReference>
<dbReference type="InterPro" id="IPR013968">
    <property type="entry name" value="PKS_KR"/>
</dbReference>
<name>A0A1H6EX28_9ACTN</name>
<dbReference type="Gene3D" id="3.40.50.1820">
    <property type="entry name" value="alpha/beta hydrolase"/>
    <property type="match status" value="1"/>
</dbReference>
<dbReference type="Pfam" id="PF02801">
    <property type="entry name" value="Ketoacyl-synt_C"/>
    <property type="match status" value="1"/>
</dbReference>
<dbReference type="Gene3D" id="3.40.47.10">
    <property type="match status" value="1"/>
</dbReference>
<dbReference type="SUPFAM" id="SSF53474">
    <property type="entry name" value="alpha/beta-Hydrolases"/>
    <property type="match status" value="1"/>
</dbReference>
<evidence type="ECO:0000259" key="5">
    <source>
        <dbReference type="PROSITE" id="PS52004"/>
    </source>
</evidence>
<dbReference type="SUPFAM" id="SSF53901">
    <property type="entry name" value="Thiolase-like"/>
    <property type="match status" value="1"/>
</dbReference>
<dbReference type="PROSITE" id="PS52004">
    <property type="entry name" value="KS3_2"/>
    <property type="match status" value="1"/>
</dbReference>
<dbReference type="GO" id="GO:0006633">
    <property type="term" value="P:fatty acid biosynthetic process"/>
    <property type="evidence" value="ECO:0007669"/>
    <property type="project" value="TreeGrafter"/>
</dbReference>
<dbReference type="Pfam" id="PF16197">
    <property type="entry name" value="KAsynt_C_assoc"/>
    <property type="match status" value="1"/>
</dbReference>
<dbReference type="InterPro" id="IPR020841">
    <property type="entry name" value="PKS_Beta-ketoAc_synthase_dom"/>
</dbReference>
<dbReference type="InterPro" id="IPR014030">
    <property type="entry name" value="Ketoacyl_synth_N"/>
</dbReference>
<accession>A0A1H6EX28</accession>
<dbReference type="InterPro" id="IPR014043">
    <property type="entry name" value="Acyl_transferase_dom"/>
</dbReference>
<dbReference type="SUPFAM" id="SSF55048">
    <property type="entry name" value="Probable ACP-binding domain of malonyl-CoA ACP transacylase"/>
    <property type="match status" value="1"/>
</dbReference>
<keyword evidence="2" id="KW-0597">Phosphoprotein</keyword>